<dbReference type="GO" id="GO:0008033">
    <property type="term" value="P:tRNA processing"/>
    <property type="evidence" value="ECO:0007669"/>
    <property type="project" value="UniProtKB-KW"/>
</dbReference>
<comment type="similarity">
    <text evidence="3">Belongs to the ribonuclease III family.</text>
</comment>
<gene>
    <name evidence="15" type="primary">rnc</name>
    <name evidence="19" type="ORF">A2Y75_05935</name>
</gene>
<evidence type="ECO:0000256" key="15">
    <source>
        <dbReference type="HAMAP-Rule" id="MF_00104"/>
    </source>
</evidence>
<dbReference type="InterPro" id="IPR000999">
    <property type="entry name" value="RNase_III_dom"/>
</dbReference>
<comment type="cofactor">
    <cofactor evidence="15">
        <name>Mg(2+)</name>
        <dbReference type="ChEBI" id="CHEBI:18420"/>
    </cofactor>
</comment>
<feature type="region of interest" description="Disordered" evidence="16">
    <location>
        <begin position="210"/>
        <end position="246"/>
    </location>
</feature>
<feature type="binding site" evidence="15">
    <location>
        <position position="123"/>
    </location>
    <ligand>
        <name>Mg(2+)</name>
        <dbReference type="ChEBI" id="CHEBI:18420"/>
    </ligand>
</feature>
<feature type="compositionally biased region" description="Basic and acidic residues" evidence="16">
    <location>
        <begin position="230"/>
        <end position="246"/>
    </location>
</feature>
<dbReference type="InterPro" id="IPR011907">
    <property type="entry name" value="RNase_III"/>
</dbReference>
<feature type="binding site" evidence="15">
    <location>
        <position position="126"/>
    </location>
    <ligand>
        <name>Mg(2+)</name>
        <dbReference type="ChEBI" id="CHEBI:18420"/>
    </ligand>
</feature>
<dbReference type="Gene3D" id="3.30.160.20">
    <property type="match status" value="1"/>
</dbReference>
<feature type="binding site" evidence="15">
    <location>
        <position position="50"/>
    </location>
    <ligand>
        <name>Mg(2+)</name>
        <dbReference type="ChEBI" id="CHEBI:18420"/>
    </ligand>
</feature>
<dbReference type="GO" id="GO:0046872">
    <property type="term" value="F:metal ion binding"/>
    <property type="evidence" value="ECO:0007669"/>
    <property type="project" value="UniProtKB-KW"/>
</dbReference>
<evidence type="ECO:0000256" key="14">
    <source>
        <dbReference type="ARBA" id="ARBA00022884"/>
    </source>
</evidence>
<name>A0A1F2WFT2_9ACTN</name>
<dbReference type="AlphaFoldDB" id="A0A1F2WFT2"/>
<dbReference type="PROSITE" id="PS00517">
    <property type="entry name" value="RNASE_3_1"/>
    <property type="match status" value="1"/>
</dbReference>
<dbReference type="Pfam" id="PF14622">
    <property type="entry name" value="Ribonucleas_3_3"/>
    <property type="match status" value="1"/>
</dbReference>
<dbReference type="PANTHER" id="PTHR11207:SF0">
    <property type="entry name" value="RIBONUCLEASE 3"/>
    <property type="match status" value="1"/>
</dbReference>
<dbReference type="Gene3D" id="1.10.1520.10">
    <property type="entry name" value="Ribonuclease III domain"/>
    <property type="match status" value="1"/>
</dbReference>
<dbReference type="GO" id="GO:0003725">
    <property type="term" value="F:double-stranded RNA binding"/>
    <property type="evidence" value="ECO:0007669"/>
    <property type="project" value="TreeGrafter"/>
</dbReference>
<evidence type="ECO:0000256" key="7">
    <source>
        <dbReference type="ARBA" id="ARBA00022664"/>
    </source>
</evidence>
<keyword evidence="8 15" id="KW-0819">tRNA processing</keyword>
<feature type="domain" description="RNase III" evidence="18">
    <location>
        <begin position="15"/>
        <end position="137"/>
    </location>
</feature>
<evidence type="ECO:0000256" key="5">
    <source>
        <dbReference type="ARBA" id="ARBA00022490"/>
    </source>
</evidence>
<dbReference type="CDD" id="cd10845">
    <property type="entry name" value="DSRM_RNAse_III_family"/>
    <property type="match status" value="1"/>
</dbReference>
<dbReference type="EMBL" id="MELK01000052">
    <property type="protein sequence ID" value="OFW55715.1"/>
    <property type="molecule type" value="Genomic_DNA"/>
</dbReference>
<dbReference type="FunFam" id="1.10.1520.10:FF:000001">
    <property type="entry name" value="Ribonuclease 3"/>
    <property type="match status" value="1"/>
</dbReference>
<evidence type="ECO:0000256" key="12">
    <source>
        <dbReference type="ARBA" id="ARBA00022801"/>
    </source>
</evidence>
<keyword evidence="10 15" id="KW-0479">Metal-binding</keyword>
<evidence type="ECO:0000313" key="20">
    <source>
        <dbReference type="Proteomes" id="UP000177876"/>
    </source>
</evidence>
<comment type="subunit">
    <text evidence="4 15">Homodimer.</text>
</comment>
<dbReference type="PROSITE" id="PS50137">
    <property type="entry name" value="DS_RBD"/>
    <property type="match status" value="1"/>
</dbReference>
<dbReference type="SUPFAM" id="SSF69065">
    <property type="entry name" value="RNase III domain-like"/>
    <property type="match status" value="1"/>
</dbReference>
<dbReference type="GO" id="GO:0019843">
    <property type="term" value="F:rRNA binding"/>
    <property type="evidence" value="ECO:0007669"/>
    <property type="project" value="UniProtKB-KW"/>
</dbReference>
<dbReference type="Pfam" id="PF00035">
    <property type="entry name" value="dsrm"/>
    <property type="match status" value="1"/>
</dbReference>
<keyword evidence="12 15" id="KW-0378">Hydrolase</keyword>
<comment type="function">
    <text evidence="15">Digests double-stranded RNA. Involved in the processing of primary rRNA transcript to yield the immediate precursors to the large and small rRNAs (23S and 16S). Processes some mRNAs, and tRNAs when they are encoded in the rRNA operon. Processes pre-crRNA and tracrRNA of type II CRISPR loci if present in the organism.</text>
</comment>
<keyword evidence="9 15" id="KW-0540">Nuclease</keyword>
<evidence type="ECO:0000256" key="2">
    <source>
        <dbReference type="ARBA" id="ARBA00004496"/>
    </source>
</evidence>
<dbReference type="NCBIfam" id="TIGR02191">
    <property type="entry name" value="RNaseIII"/>
    <property type="match status" value="1"/>
</dbReference>
<dbReference type="STRING" id="1797197.A2Y75_05935"/>
<dbReference type="GO" id="GO:0042802">
    <property type="term" value="F:identical protein binding"/>
    <property type="evidence" value="ECO:0007669"/>
    <property type="project" value="UniProtKB-ARBA"/>
</dbReference>
<evidence type="ECO:0000256" key="10">
    <source>
        <dbReference type="ARBA" id="ARBA00022723"/>
    </source>
</evidence>
<feature type="domain" description="DRBM" evidence="17">
    <location>
        <begin position="164"/>
        <end position="232"/>
    </location>
</feature>
<keyword evidence="6 15" id="KW-0698">rRNA processing</keyword>
<dbReference type="Proteomes" id="UP000177876">
    <property type="component" value="Unassembled WGS sequence"/>
</dbReference>
<feature type="compositionally biased region" description="Low complexity" evidence="16">
    <location>
        <begin position="220"/>
        <end position="229"/>
    </location>
</feature>
<keyword evidence="7 15" id="KW-0507">mRNA processing</keyword>
<dbReference type="SMART" id="SM00358">
    <property type="entry name" value="DSRM"/>
    <property type="match status" value="1"/>
</dbReference>
<dbReference type="GO" id="GO:0005737">
    <property type="term" value="C:cytoplasm"/>
    <property type="evidence" value="ECO:0007669"/>
    <property type="project" value="UniProtKB-SubCell"/>
</dbReference>
<protein>
    <recommendedName>
        <fullName evidence="15">Ribonuclease 3</fullName>
        <ecNumber evidence="15">3.1.26.3</ecNumber>
    </recommendedName>
    <alternativeName>
        <fullName evidence="15">Ribonuclease III</fullName>
        <shortName evidence="15">RNase III</shortName>
    </alternativeName>
</protein>
<evidence type="ECO:0000256" key="4">
    <source>
        <dbReference type="ARBA" id="ARBA00011738"/>
    </source>
</evidence>
<dbReference type="InterPro" id="IPR014720">
    <property type="entry name" value="dsRBD_dom"/>
</dbReference>
<feature type="active site" evidence="15">
    <location>
        <position position="54"/>
    </location>
</feature>
<dbReference type="GO" id="GO:0006397">
    <property type="term" value="P:mRNA processing"/>
    <property type="evidence" value="ECO:0007669"/>
    <property type="project" value="UniProtKB-UniRule"/>
</dbReference>
<evidence type="ECO:0000256" key="6">
    <source>
        <dbReference type="ARBA" id="ARBA00022552"/>
    </source>
</evidence>
<proteinExistence type="inferred from homology"/>
<evidence type="ECO:0000256" key="1">
    <source>
        <dbReference type="ARBA" id="ARBA00000109"/>
    </source>
</evidence>
<dbReference type="HAMAP" id="MF_00104">
    <property type="entry name" value="RNase_III"/>
    <property type="match status" value="1"/>
</dbReference>
<evidence type="ECO:0000256" key="8">
    <source>
        <dbReference type="ARBA" id="ARBA00022694"/>
    </source>
</evidence>
<dbReference type="EC" id="3.1.26.3" evidence="15"/>
<evidence type="ECO:0000256" key="11">
    <source>
        <dbReference type="ARBA" id="ARBA00022759"/>
    </source>
</evidence>
<reference evidence="19 20" key="1">
    <citation type="journal article" date="2016" name="Nat. Commun.">
        <title>Thousands of microbial genomes shed light on interconnected biogeochemical processes in an aquifer system.</title>
        <authorList>
            <person name="Anantharaman K."/>
            <person name="Brown C.T."/>
            <person name="Hug L.A."/>
            <person name="Sharon I."/>
            <person name="Castelle C.J."/>
            <person name="Probst A.J."/>
            <person name="Thomas B.C."/>
            <person name="Singh A."/>
            <person name="Wilkins M.J."/>
            <person name="Karaoz U."/>
            <person name="Brodie E.L."/>
            <person name="Williams K.H."/>
            <person name="Hubbard S.S."/>
            <person name="Banfield J.F."/>
        </authorList>
    </citation>
    <scope>NUCLEOTIDE SEQUENCE [LARGE SCALE GENOMIC DNA]</scope>
</reference>
<dbReference type="PROSITE" id="PS50142">
    <property type="entry name" value="RNASE_3_2"/>
    <property type="match status" value="1"/>
</dbReference>
<comment type="catalytic activity">
    <reaction evidence="1 15">
        <text>Endonucleolytic cleavage to 5'-phosphomonoester.</text>
        <dbReference type="EC" id="3.1.26.3"/>
    </reaction>
</comment>
<sequence>MIFRRQKREGIEIILGVRFHDHELLHNSLTHRSYAHASSMNSENTNERLEFLGDAVLDLVISDYMFCNYPELDEGELTRIRSFLVNMNSLSEMAREIGIGPYILLSREERADGGAEKSSILADTLEAVIGALYLDRGWNIAREVVLELVLNKLNEAVAGPLDYDYKSRLQEQVVKETGTLPKYRLTEDGPAHRKIFHAAVYINGLIMGKGKGSSKKEAEQAAARQALETASRDRIPEGSNVDKKGE</sequence>
<evidence type="ECO:0000256" key="3">
    <source>
        <dbReference type="ARBA" id="ARBA00010183"/>
    </source>
</evidence>
<evidence type="ECO:0000256" key="9">
    <source>
        <dbReference type="ARBA" id="ARBA00022722"/>
    </source>
</evidence>
<dbReference type="PANTHER" id="PTHR11207">
    <property type="entry name" value="RIBONUCLEASE III"/>
    <property type="match status" value="1"/>
</dbReference>
<dbReference type="InterPro" id="IPR036389">
    <property type="entry name" value="RNase_III_sf"/>
</dbReference>
<feature type="active site" evidence="15">
    <location>
        <position position="126"/>
    </location>
</feature>
<keyword evidence="11 15" id="KW-0255">Endonuclease</keyword>
<keyword evidence="14 15" id="KW-0694">RNA-binding</keyword>
<dbReference type="GO" id="GO:0006364">
    <property type="term" value="P:rRNA processing"/>
    <property type="evidence" value="ECO:0007669"/>
    <property type="project" value="UniProtKB-UniRule"/>
</dbReference>
<organism evidence="19 20">
    <name type="scientific">Candidatus Solincola sediminis</name>
    <dbReference type="NCBI Taxonomy" id="1797199"/>
    <lineage>
        <taxon>Bacteria</taxon>
        <taxon>Bacillati</taxon>
        <taxon>Actinomycetota</taxon>
        <taxon>Candidatus Geothermincolia</taxon>
        <taxon>Candidatus Geothermincolales</taxon>
        <taxon>Candidatus Geothermincolaceae</taxon>
        <taxon>Candidatus Solincola</taxon>
    </lineage>
</organism>
<keyword evidence="15" id="KW-0699">rRNA-binding</keyword>
<dbReference type="GO" id="GO:0004525">
    <property type="term" value="F:ribonuclease III activity"/>
    <property type="evidence" value="ECO:0007669"/>
    <property type="project" value="UniProtKB-UniRule"/>
</dbReference>
<evidence type="ECO:0000256" key="13">
    <source>
        <dbReference type="ARBA" id="ARBA00022842"/>
    </source>
</evidence>
<evidence type="ECO:0000259" key="17">
    <source>
        <dbReference type="PROSITE" id="PS50137"/>
    </source>
</evidence>
<comment type="caution">
    <text evidence="19">The sequence shown here is derived from an EMBL/GenBank/DDBJ whole genome shotgun (WGS) entry which is preliminary data.</text>
</comment>
<dbReference type="CDD" id="cd00593">
    <property type="entry name" value="RIBOc"/>
    <property type="match status" value="1"/>
</dbReference>
<evidence type="ECO:0000256" key="16">
    <source>
        <dbReference type="SAM" id="MobiDB-lite"/>
    </source>
</evidence>
<dbReference type="FunFam" id="3.30.160.20:FF:000003">
    <property type="entry name" value="Ribonuclease 3"/>
    <property type="match status" value="1"/>
</dbReference>
<comment type="subcellular location">
    <subcellularLocation>
        <location evidence="2 15">Cytoplasm</location>
    </subcellularLocation>
</comment>
<evidence type="ECO:0000259" key="18">
    <source>
        <dbReference type="PROSITE" id="PS50142"/>
    </source>
</evidence>
<keyword evidence="5 15" id="KW-0963">Cytoplasm</keyword>
<evidence type="ECO:0000313" key="19">
    <source>
        <dbReference type="EMBL" id="OFW55715.1"/>
    </source>
</evidence>
<keyword evidence="13 15" id="KW-0460">Magnesium</keyword>
<dbReference type="SUPFAM" id="SSF54768">
    <property type="entry name" value="dsRNA-binding domain-like"/>
    <property type="match status" value="1"/>
</dbReference>
<accession>A0A1F2WFT2</accession>
<dbReference type="SMART" id="SM00535">
    <property type="entry name" value="RIBOc"/>
    <property type="match status" value="1"/>
</dbReference>
<dbReference type="GO" id="GO:0010468">
    <property type="term" value="P:regulation of gene expression"/>
    <property type="evidence" value="ECO:0007669"/>
    <property type="project" value="TreeGrafter"/>
</dbReference>